<keyword evidence="1" id="KW-1133">Transmembrane helix</keyword>
<dbReference type="Proteomes" id="UP000447434">
    <property type="component" value="Chromosome 17"/>
</dbReference>
<proteinExistence type="predicted"/>
<dbReference type="EMBL" id="WOCE01000017">
    <property type="protein sequence ID" value="KAE9596365.1"/>
    <property type="molecule type" value="Genomic_DNA"/>
</dbReference>
<name>A0A6A4P1B9_LUPAL</name>
<keyword evidence="3" id="KW-1185">Reference proteome</keyword>
<comment type="caution">
    <text evidence="2">The sequence shown here is derived from an EMBL/GenBank/DDBJ whole genome shotgun (WGS) entry which is preliminary data.</text>
</comment>
<evidence type="ECO:0000313" key="2">
    <source>
        <dbReference type="EMBL" id="KAE9596365.1"/>
    </source>
</evidence>
<evidence type="ECO:0000313" key="3">
    <source>
        <dbReference type="Proteomes" id="UP000447434"/>
    </source>
</evidence>
<feature type="transmembrane region" description="Helical" evidence="1">
    <location>
        <begin position="24"/>
        <end position="43"/>
    </location>
</feature>
<protein>
    <submittedName>
        <fullName evidence="2">Uncharacterized protein</fullName>
    </submittedName>
</protein>
<reference evidence="3" key="1">
    <citation type="journal article" date="2020" name="Nat. Commun.">
        <title>Genome sequence of the cluster root forming white lupin.</title>
        <authorList>
            <person name="Hufnagel B."/>
            <person name="Marques A."/>
            <person name="Soriano A."/>
            <person name="Marques L."/>
            <person name="Divol F."/>
            <person name="Doumas P."/>
            <person name="Sallet E."/>
            <person name="Mancinotti D."/>
            <person name="Carrere S."/>
            <person name="Marande W."/>
            <person name="Arribat S."/>
            <person name="Keller J."/>
            <person name="Huneau C."/>
            <person name="Blein T."/>
            <person name="Aime D."/>
            <person name="Laguerre M."/>
            <person name="Taylor J."/>
            <person name="Schubert V."/>
            <person name="Nelson M."/>
            <person name="Geu-Flores F."/>
            <person name="Crespi M."/>
            <person name="Gallardo-Guerrero K."/>
            <person name="Delaux P.-M."/>
            <person name="Salse J."/>
            <person name="Berges H."/>
            <person name="Guyot R."/>
            <person name="Gouzy J."/>
            <person name="Peret B."/>
        </authorList>
    </citation>
    <scope>NUCLEOTIDE SEQUENCE [LARGE SCALE GENOMIC DNA]</scope>
    <source>
        <strain evidence="3">cv. Amiga</strain>
    </source>
</reference>
<accession>A0A6A4P1B9</accession>
<feature type="transmembrane region" description="Helical" evidence="1">
    <location>
        <begin position="55"/>
        <end position="73"/>
    </location>
</feature>
<sequence>MGYILVELQGCVTHSKSDMDKSKICLSFILLFSFLLSSHVLAYELPETSLTQSSFDSVTQRVLGLYVLFVSIYRKY</sequence>
<gene>
    <name evidence="2" type="ORF">Lalb_Chr17g0348541</name>
</gene>
<keyword evidence="1" id="KW-0812">Transmembrane</keyword>
<evidence type="ECO:0000256" key="1">
    <source>
        <dbReference type="SAM" id="Phobius"/>
    </source>
</evidence>
<organism evidence="2 3">
    <name type="scientific">Lupinus albus</name>
    <name type="common">White lupine</name>
    <name type="synonym">Lupinus termis</name>
    <dbReference type="NCBI Taxonomy" id="3870"/>
    <lineage>
        <taxon>Eukaryota</taxon>
        <taxon>Viridiplantae</taxon>
        <taxon>Streptophyta</taxon>
        <taxon>Embryophyta</taxon>
        <taxon>Tracheophyta</taxon>
        <taxon>Spermatophyta</taxon>
        <taxon>Magnoliopsida</taxon>
        <taxon>eudicotyledons</taxon>
        <taxon>Gunneridae</taxon>
        <taxon>Pentapetalae</taxon>
        <taxon>rosids</taxon>
        <taxon>fabids</taxon>
        <taxon>Fabales</taxon>
        <taxon>Fabaceae</taxon>
        <taxon>Papilionoideae</taxon>
        <taxon>50 kb inversion clade</taxon>
        <taxon>genistoids sensu lato</taxon>
        <taxon>core genistoids</taxon>
        <taxon>Genisteae</taxon>
        <taxon>Lupinus</taxon>
    </lineage>
</organism>
<keyword evidence="1" id="KW-0472">Membrane</keyword>
<dbReference type="AlphaFoldDB" id="A0A6A4P1B9"/>